<keyword evidence="2" id="KW-1185">Reference proteome</keyword>
<dbReference type="RefSeq" id="YP_004324796.1">
    <property type="nucleotide sequence ID" value="NC_015289.1"/>
</dbReference>
<reference evidence="1 2" key="1">
    <citation type="journal article" date="2010" name="Environ. Microbiol.">
        <title>Genomic analysis of oceanic cyanobacterial myoviruses compared with T4-like myoviruses from diverse hosts and environments.</title>
        <authorList>
            <person name="Sullivan M.B."/>
            <person name="Huang K.H."/>
            <person name="Ignacio-Espinoza J.C."/>
            <person name="Berlin A.M."/>
            <person name="Kelly L."/>
            <person name="Weigele P.R."/>
            <person name="DeFrancesco A.S."/>
            <person name="Kern S.E."/>
            <person name="Thompson L.R."/>
            <person name="Young S."/>
            <person name="Yandava C."/>
            <person name="Fu R."/>
            <person name="Krastins B."/>
            <person name="Chase M."/>
            <person name="Sarracino D."/>
            <person name="Osburne M.S."/>
            <person name="Henn M.R."/>
            <person name="Chisholm S.W."/>
        </authorList>
    </citation>
    <scope>NUCLEOTIDE SEQUENCE [LARGE SCALE GENOMIC DNA]</scope>
    <source>
        <strain evidence="1">8102-12</strain>
    </source>
</reference>
<evidence type="ECO:0000313" key="1">
    <source>
        <dbReference type="EMBL" id="ADO97877.1"/>
    </source>
</evidence>
<dbReference type="Proteomes" id="UP000006526">
    <property type="component" value="Segment"/>
</dbReference>
<organism evidence="1 2">
    <name type="scientific">Synechococcus phage S-SSM5</name>
    <dbReference type="NCBI Taxonomy" id="445685"/>
    <lineage>
        <taxon>Viruses</taxon>
        <taxon>Duplodnaviria</taxon>
        <taxon>Heunggongvirae</taxon>
        <taxon>Uroviricota</taxon>
        <taxon>Caudoviricetes</taxon>
        <taxon>Pantevenvirales</taxon>
        <taxon>Kyanoviridae</taxon>
        <taxon>Glaucusvirus</taxon>
        <taxon>Glaucusvirus ssm5</taxon>
    </lineage>
</organism>
<evidence type="ECO:0008006" key="3">
    <source>
        <dbReference type="Google" id="ProtNLM"/>
    </source>
</evidence>
<protein>
    <recommendedName>
        <fullName evidence="3">DUF4278 domain-containing protein</fullName>
    </recommendedName>
</protein>
<evidence type="ECO:0000313" key="2">
    <source>
        <dbReference type="Proteomes" id="UP000006526"/>
    </source>
</evidence>
<dbReference type="OrthoDB" id="27832at10239"/>
<proteinExistence type="predicted"/>
<sequence length="47" mass="5465">MTIITYRGVKYDAEGYKAKVLAEQDQNRNHELMYRGIKVGRKFASQS</sequence>
<gene>
    <name evidence="1" type="ORF">SSSM5_193</name>
</gene>
<name>E3SKN3_9CAUD</name>
<dbReference type="KEGG" id="vg:10329172"/>
<dbReference type="GeneID" id="10329172"/>
<accession>E3SKN3</accession>
<dbReference type="EMBL" id="GU071097">
    <property type="protein sequence ID" value="ADO97877.1"/>
    <property type="molecule type" value="Genomic_DNA"/>
</dbReference>